<feature type="region of interest" description="Disordered" evidence="5">
    <location>
        <begin position="453"/>
        <end position="483"/>
    </location>
</feature>
<sequence>MAPSTFKSDESPWSRQSPSNVGSDDEKTLSRDHVRVEAHDELQLAPYGLERRSDGLLYFVTGATTHPRNWSTARKAFDTAVIIALEFYTTVISTTGASVADTAGPELGLDRVHSLIAFTFMYQLGQAIGGCLIPPFSEVFGRRWPYFVSCALFSIFSVVIPLAGVPGIFIGRFVTGLASAVPSVVIAGSIEDIFNAERRVWIVLGWNVGTTVGLCMGPIYAAYITAAVAWRWVFYSSGIVTGLLLVALLFVRESRPSMLLRRQIDKLRRETSITDLGWHNPDSSPDLRSLVDIVVVRPVTLLVTEPLVIMIATISAVSWGIIYLFTEALTAIYTSLGFTRTQASLPFLAIALGTMLTFVPRLWDMKAVKARQAKNEPIQPLRPRGAGPGRRPGGVRLDGPARGPRALAGADGAARRRRLRGQRARVRAERLPVGLVPAVQRLGLLGPGLCPRRRQRADAPRRARHVRGARGEPGRDGAGERRGGLLRGALGLLPVQQGAARAEPLCQAQPRGASPDQR</sequence>
<dbReference type="SUPFAM" id="SSF103473">
    <property type="entry name" value="MFS general substrate transporter"/>
    <property type="match status" value="1"/>
</dbReference>
<feature type="transmembrane region" description="Helical" evidence="6">
    <location>
        <begin position="345"/>
        <end position="363"/>
    </location>
</feature>
<dbReference type="EMBL" id="SKBQ01000021">
    <property type="protein sequence ID" value="TPX15481.1"/>
    <property type="molecule type" value="Genomic_DNA"/>
</dbReference>
<keyword evidence="3 6" id="KW-1133">Transmembrane helix</keyword>
<dbReference type="GO" id="GO:0022857">
    <property type="term" value="F:transmembrane transporter activity"/>
    <property type="evidence" value="ECO:0007669"/>
    <property type="project" value="InterPro"/>
</dbReference>
<feature type="transmembrane region" description="Helical" evidence="6">
    <location>
        <begin position="76"/>
        <end position="100"/>
    </location>
</feature>
<feature type="transmembrane region" description="Helical" evidence="6">
    <location>
        <begin position="144"/>
        <end position="163"/>
    </location>
</feature>
<organism evidence="7 8">
    <name type="scientific">Thyridium curvatum</name>
    <dbReference type="NCBI Taxonomy" id="1093900"/>
    <lineage>
        <taxon>Eukaryota</taxon>
        <taxon>Fungi</taxon>
        <taxon>Dikarya</taxon>
        <taxon>Ascomycota</taxon>
        <taxon>Pezizomycotina</taxon>
        <taxon>Sordariomycetes</taxon>
        <taxon>Sordariomycetidae</taxon>
        <taxon>Thyridiales</taxon>
        <taxon>Thyridiaceae</taxon>
        <taxon>Thyridium</taxon>
    </lineage>
</organism>
<feature type="region of interest" description="Disordered" evidence="5">
    <location>
        <begin position="374"/>
        <end position="424"/>
    </location>
</feature>
<feature type="transmembrane region" description="Helical" evidence="6">
    <location>
        <begin position="232"/>
        <end position="251"/>
    </location>
</feature>
<evidence type="ECO:0000256" key="2">
    <source>
        <dbReference type="ARBA" id="ARBA00022692"/>
    </source>
</evidence>
<proteinExistence type="predicted"/>
<dbReference type="GO" id="GO:0016020">
    <property type="term" value="C:membrane"/>
    <property type="evidence" value="ECO:0007669"/>
    <property type="project" value="UniProtKB-SubCell"/>
</dbReference>
<comment type="subcellular location">
    <subcellularLocation>
        <location evidence="1">Membrane</location>
        <topology evidence="1">Multi-pass membrane protein</topology>
    </subcellularLocation>
</comment>
<dbReference type="Proteomes" id="UP000319257">
    <property type="component" value="Unassembled WGS sequence"/>
</dbReference>
<dbReference type="InParanoid" id="A0A507BEU5"/>
<dbReference type="PANTHER" id="PTHR23502">
    <property type="entry name" value="MAJOR FACILITATOR SUPERFAMILY"/>
    <property type="match status" value="1"/>
</dbReference>
<feature type="compositionally biased region" description="Basic and acidic residues" evidence="5">
    <location>
        <begin position="469"/>
        <end position="483"/>
    </location>
</feature>
<comment type="caution">
    <text evidence="7">The sequence shown here is derived from an EMBL/GenBank/DDBJ whole genome shotgun (WGS) entry which is preliminary data.</text>
</comment>
<evidence type="ECO:0000256" key="1">
    <source>
        <dbReference type="ARBA" id="ARBA00004141"/>
    </source>
</evidence>
<feature type="compositionally biased region" description="Low complexity" evidence="5">
    <location>
        <begin position="394"/>
        <end position="412"/>
    </location>
</feature>
<keyword evidence="8" id="KW-1185">Reference proteome</keyword>
<dbReference type="STRING" id="1093900.A0A507BEU5"/>
<evidence type="ECO:0000313" key="7">
    <source>
        <dbReference type="EMBL" id="TPX15481.1"/>
    </source>
</evidence>
<dbReference type="InterPro" id="IPR011701">
    <property type="entry name" value="MFS"/>
</dbReference>
<dbReference type="AlphaFoldDB" id="A0A507BEU5"/>
<feature type="compositionally biased region" description="Basic residues" evidence="5">
    <location>
        <begin position="415"/>
        <end position="424"/>
    </location>
</feature>
<feature type="transmembrane region" description="Helical" evidence="6">
    <location>
        <begin position="200"/>
        <end position="226"/>
    </location>
</feature>
<gene>
    <name evidence="7" type="ORF">E0L32_004461</name>
</gene>
<accession>A0A507BEU5</accession>
<dbReference type="OrthoDB" id="5410178at2759"/>
<keyword evidence="2 6" id="KW-0812">Transmembrane</keyword>
<feature type="transmembrane region" description="Helical" evidence="6">
    <location>
        <begin position="112"/>
        <end position="132"/>
    </location>
</feature>
<evidence type="ECO:0000256" key="3">
    <source>
        <dbReference type="ARBA" id="ARBA00022989"/>
    </source>
</evidence>
<name>A0A507BEU5_9PEZI</name>
<evidence type="ECO:0000256" key="5">
    <source>
        <dbReference type="SAM" id="MobiDB-lite"/>
    </source>
</evidence>
<keyword evidence="4 6" id="KW-0472">Membrane</keyword>
<dbReference type="PANTHER" id="PTHR23502:SF157">
    <property type="entry name" value="MAJOR FACILITATOR SUPERFAMILY (MFS) PROFILE DOMAIN-CONTAINING PROTEIN-RELATED"/>
    <property type="match status" value="1"/>
</dbReference>
<dbReference type="GeneID" id="41971908"/>
<feature type="transmembrane region" description="Helical" evidence="6">
    <location>
        <begin position="307"/>
        <end position="325"/>
    </location>
</feature>
<evidence type="ECO:0000256" key="4">
    <source>
        <dbReference type="ARBA" id="ARBA00023136"/>
    </source>
</evidence>
<feature type="compositionally biased region" description="Polar residues" evidence="5">
    <location>
        <begin position="13"/>
        <end position="22"/>
    </location>
</feature>
<protein>
    <submittedName>
        <fullName evidence="7">Uncharacterized protein</fullName>
    </submittedName>
</protein>
<evidence type="ECO:0000313" key="8">
    <source>
        <dbReference type="Proteomes" id="UP000319257"/>
    </source>
</evidence>
<dbReference type="Gene3D" id="1.20.1250.20">
    <property type="entry name" value="MFS general substrate transporter like domains"/>
    <property type="match status" value="1"/>
</dbReference>
<reference evidence="7 8" key="1">
    <citation type="submission" date="2019-06" db="EMBL/GenBank/DDBJ databases">
        <title>Draft genome sequence of the filamentous fungus Phialemoniopsis curvata isolated from diesel fuel.</title>
        <authorList>
            <person name="Varaljay V.A."/>
            <person name="Lyon W.J."/>
            <person name="Crouch A.L."/>
            <person name="Drake C.E."/>
            <person name="Hollomon J.M."/>
            <person name="Nadeau L.J."/>
            <person name="Nunn H.S."/>
            <person name="Stevenson B.S."/>
            <person name="Bojanowski C.L."/>
            <person name="Crookes-Goodson W.J."/>
        </authorList>
    </citation>
    <scope>NUCLEOTIDE SEQUENCE [LARGE SCALE GENOMIC DNA]</scope>
    <source>
        <strain evidence="7 8">D216</strain>
    </source>
</reference>
<feature type="transmembrane region" description="Helical" evidence="6">
    <location>
        <begin position="169"/>
        <end position="188"/>
    </location>
</feature>
<dbReference type="Pfam" id="PF07690">
    <property type="entry name" value="MFS_1"/>
    <property type="match status" value="1"/>
</dbReference>
<dbReference type="InterPro" id="IPR036259">
    <property type="entry name" value="MFS_trans_sf"/>
</dbReference>
<feature type="region of interest" description="Disordered" evidence="5">
    <location>
        <begin position="1"/>
        <end position="31"/>
    </location>
</feature>
<evidence type="ECO:0000256" key="6">
    <source>
        <dbReference type="SAM" id="Phobius"/>
    </source>
</evidence>
<dbReference type="RefSeq" id="XP_030997192.1">
    <property type="nucleotide sequence ID" value="XM_031138874.1"/>
</dbReference>